<dbReference type="InterPro" id="IPR026022">
    <property type="entry name" value="PhoU_dom"/>
</dbReference>
<organism evidence="9 10">
    <name type="scientific">Aequoribacter fuscus</name>
    <dbReference type="NCBI Taxonomy" id="2518989"/>
    <lineage>
        <taxon>Bacteria</taxon>
        <taxon>Pseudomonadati</taxon>
        <taxon>Pseudomonadota</taxon>
        <taxon>Gammaproteobacteria</taxon>
        <taxon>Cellvibrionales</taxon>
        <taxon>Halieaceae</taxon>
        <taxon>Aequoribacter</taxon>
    </lineage>
</organism>
<dbReference type="InterPro" id="IPR038078">
    <property type="entry name" value="PhoU-like_sf"/>
</dbReference>
<dbReference type="STRING" id="2518989.IMCC3088_2682"/>
<comment type="function">
    <text evidence="7 8">Plays a role in the regulation of phosphate uptake.</text>
</comment>
<keyword evidence="5 8" id="KW-0963">Cytoplasm</keyword>
<dbReference type="Pfam" id="PF01895">
    <property type="entry name" value="PhoU"/>
    <property type="match status" value="2"/>
</dbReference>
<evidence type="ECO:0000256" key="1">
    <source>
        <dbReference type="ARBA" id="ARBA00004496"/>
    </source>
</evidence>
<comment type="subunit">
    <text evidence="3 8">Homodimer.</text>
</comment>
<evidence type="ECO:0000313" key="9">
    <source>
        <dbReference type="EMBL" id="EGG28665.1"/>
    </source>
</evidence>
<dbReference type="PANTHER" id="PTHR42930">
    <property type="entry name" value="PHOSPHATE-SPECIFIC TRANSPORT SYSTEM ACCESSORY PROTEIN PHOU"/>
    <property type="match status" value="1"/>
</dbReference>
<dbReference type="NCBIfam" id="TIGR02135">
    <property type="entry name" value="phoU_full"/>
    <property type="match status" value="1"/>
</dbReference>
<dbReference type="GO" id="GO:0030643">
    <property type="term" value="P:intracellular phosphate ion homeostasis"/>
    <property type="evidence" value="ECO:0007669"/>
    <property type="project" value="InterPro"/>
</dbReference>
<evidence type="ECO:0000256" key="6">
    <source>
        <dbReference type="ARBA" id="ARBA00022592"/>
    </source>
</evidence>
<dbReference type="Gene3D" id="1.20.58.220">
    <property type="entry name" value="Phosphate transport system protein phou homolog 2, domain 2"/>
    <property type="match status" value="2"/>
</dbReference>
<dbReference type="eggNOG" id="COG0704">
    <property type="taxonomic scope" value="Bacteria"/>
</dbReference>
<sequence>MLGYDHQKQHISGQFNSELETLKSDILAMGGLVEAQLTLAMAALLEKNSAKALEVIANDKLVNELERQIDQECARILARRQPAASDLRLVLAVLKINLDLERVGDEAAKIARQAKVIVESSDSGSQFVQLRQLARPVIKTLRQSLDALARSDVALAVQIVREDASLDSLYAEAMQALIKHMQEAPHSISTIVNELWALKALERIGDHASNVGEQVIYMVKGQDVRHLGAGEMPALS</sequence>
<evidence type="ECO:0000256" key="8">
    <source>
        <dbReference type="PIRNR" id="PIRNR003107"/>
    </source>
</evidence>
<accession>F3L4T1</accession>
<dbReference type="PIRSF" id="PIRSF003107">
    <property type="entry name" value="PhoU"/>
    <property type="match status" value="1"/>
</dbReference>
<dbReference type="EMBL" id="AEIG01000087">
    <property type="protein sequence ID" value="EGG28665.1"/>
    <property type="molecule type" value="Genomic_DNA"/>
</dbReference>
<dbReference type="RefSeq" id="WP_009576840.1">
    <property type="nucleotide sequence ID" value="NZ_AEIG01000087.1"/>
</dbReference>
<dbReference type="GO" id="GO:0005737">
    <property type="term" value="C:cytoplasm"/>
    <property type="evidence" value="ECO:0007669"/>
    <property type="project" value="UniProtKB-SubCell"/>
</dbReference>
<evidence type="ECO:0000256" key="5">
    <source>
        <dbReference type="ARBA" id="ARBA00022490"/>
    </source>
</evidence>
<dbReference type="PANTHER" id="PTHR42930:SF3">
    <property type="entry name" value="PHOSPHATE-SPECIFIC TRANSPORT SYSTEM ACCESSORY PROTEIN PHOU"/>
    <property type="match status" value="1"/>
</dbReference>
<evidence type="ECO:0000256" key="3">
    <source>
        <dbReference type="ARBA" id="ARBA00011738"/>
    </source>
</evidence>
<comment type="caution">
    <text evidence="9">The sequence shown here is derived from an EMBL/GenBank/DDBJ whole genome shotgun (WGS) entry which is preliminary data.</text>
</comment>
<dbReference type="InterPro" id="IPR028366">
    <property type="entry name" value="PhoU"/>
</dbReference>
<keyword evidence="10" id="KW-1185">Reference proteome</keyword>
<dbReference type="OrthoDB" id="9814256at2"/>
<dbReference type="Proteomes" id="UP000005615">
    <property type="component" value="Unassembled WGS sequence"/>
</dbReference>
<dbReference type="SUPFAM" id="SSF109755">
    <property type="entry name" value="PhoU-like"/>
    <property type="match status" value="1"/>
</dbReference>
<name>F3L4T1_9GAMM</name>
<gene>
    <name evidence="9" type="ORF">IMCC3088_2682</name>
</gene>
<evidence type="ECO:0000256" key="2">
    <source>
        <dbReference type="ARBA" id="ARBA00008107"/>
    </source>
</evidence>
<protein>
    <recommendedName>
        <fullName evidence="8">Phosphate-specific transport system accessory protein PhoU</fullName>
    </recommendedName>
</protein>
<comment type="similarity">
    <text evidence="2 8">Belongs to the PhoU family.</text>
</comment>
<keyword evidence="6 8" id="KW-0592">Phosphate transport</keyword>
<dbReference type="GO" id="GO:0006817">
    <property type="term" value="P:phosphate ion transport"/>
    <property type="evidence" value="ECO:0007669"/>
    <property type="project" value="UniProtKB-KW"/>
</dbReference>
<comment type="subcellular location">
    <subcellularLocation>
        <location evidence="1 8">Cytoplasm</location>
    </subcellularLocation>
</comment>
<dbReference type="FunFam" id="1.20.58.220:FF:000004">
    <property type="entry name" value="Phosphate-specific transport system accessory protein PhoU"/>
    <property type="match status" value="1"/>
</dbReference>
<evidence type="ECO:0000256" key="7">
    <source>
        <dbReference type="ARBA" id="ARBA00056181"/>
    </source>
</evidence>
<evidence type="ECO:0000313" key="10">
    <source>
        <dbReference type="Proteomes" id="UP000005615"/>
    </source>
</evidence>
<proteinExistence type="inferred from homology"/>
<reference evidence="9 10" key="1">
    <citation type="journal article" date="2011" name="J. Bacteriol.">
        <title>Genome sequence of strain IMCC3088, a proteorhodopsin-containing marine bacterium belonging to the OM60/NOR5 clade.</title>
        <authorList>
            <person name="Jang Y."/>
            <person name="Oh H.M."/>
            <person name="Kang I."/>
            <person name="Lee K."/>
            <person name="Yang S.J."/>
            <person name="Cho J.C."/>
        </authorList>
    </citation>
    <scope>NUCLEOTIDE SEQUENCE [LARGE SCALE GENOMIC DNA]</scope>
    <source>
        <strain evidence="9 10">IMCC3088</strain>
    </source>
</reference>
<evidence type="ECO:0000256" key="4">
    <source>
        <dbReference type="ARBA" id="ARBA00022448"/>
    </source>
</evidence>
<dbReference type="AlphaFoldDB" id="F3L4T1"/>
<dbReference type="GO" id="GO:0045936">
    <property type="term" value="P:negative regulation of phosphate metabolic process"/>
    <property type="evidence" value="ECO:0007669"/>
    <property type="project" value="InterPro"/>
</dbReference>
<keyword evidence="4 8" id="KW-0813">Transport</keyword>